<dbReference type="GO" id="GO:0005737">
    <property type="term" value="C:cytoplasm"/>
    <property type="evidence" value="ECO:0007669"/>
    <property type="project" value="UniProtKB-SubCell"/>
</dbReference>
<evidence type="ECO:0000313" key="10">
    <source>
        <dbReference type="Proteomes" id="UP000218288"/>
    </source>
</evidence>
<organism evidence="9 10">
    <name type="scientific">Methylorubrum populi</name>
    <dbReference type="NCBI Taxonomy" id="223967"/>
    <lineage>
        <taxon>Bacteria</taxon>
        <taxon>Pseudomonadati</taxon>
        <taxon>Pseudomonadota</taxon>
        <taxon>Alphaproteobacteria</taxon>
        <taxon>Hyphomicrobiales</taxon>
        <taxon>Methylobacteriaceae</taxon>
        <taxon>Methylorubrum</taxon>
    </lineage>
</organism>
<comment type="subunit">
    <text evidence="5">Binds ribosomal protein uS19.</text>
</comment>
<feature type="region of interest" description="Disordered" evidence="6">
    <location>
        <begin position="1"/>
        <end position="46"/>
    </location>
</feature>
<evidence type="ECO:0000256" key="1">
    <source>
        <dbReference type="ARBA" id="ARBA00022490"/>
    </source>
</evidence>
<evidence type="ECO:0000256" key="3">
    <source>
        <dbReference type="ARBA" id="ARBA00022552"/>
    </source>
</evidence>
<feature type="compositionally biased region" description="Low complexity" evidence="6">
    <location>
        <begin position="1"/>
        <end position="14"/>
    </location>
</feature>
<sequence>MARRPGSSSRGPARSAERLAPEAVTSARKPQGAKSVPPASPDPGLVLLGEFGRPHGLHGEVRLKSYTGEPLAIAGYGPLRASDGRTLELKDARPAPGGSPDLLIVRVQGVDDRSGAEALNRVTLAIARERLGQAEDEDEFFLTDLIGLTVEDGNGTAIGTIVAVPNYGGGDLLEIRPAAGGPTALLPFTKAFVPSLDIAGGKVVADPPEDLFAPPGPKPADDPG</sequence>
<dbReference type="AlphaFoldDB" id="A0A160PDI0"/>
<dbReference type="Pfam" id="PF01782">
    <property type="entry name" value="RimM"/>
    <property type="match status" value="1"/>
</dbReference>
<evidence type="ECO:0000256" key="5">
    <source>
        <dbReference type="HAMAP-Rule" id="MF_00014"/>
    </source>
</evidence>
<dbReference type="GO" id="GO:0005840">
    <property type="term" value="C:ribosome"/>
    <property type="evidence" value="ECO:0007669"/>
    <property type="project" value="InterPro"/>
</dbReference>
<evidence type="ECO:0000313" key="9">
    <source>
        <dbReference type="EMBL" id="BAU89280.1"/>
    </source>
</evidence>
<dbReference type="InterPro" id="IPR011961">
    <property type="entry name" value="RimM"/>
</dbReference>
<evidence type="ECO:0000259" key="8">
    <source>
        <dbReference type="Pfam" id="PF24986"/>
    </source>
</evidence>
<name>A0A160PDI0_9HYPH</name>
<dbReference type="SUPFAM" id="SSF50346">
    <property type="entry name" value="PRC-barrel domain"/>
    <property type="match status" value="1"/>
</dbReference>
<dbReference type="Gene3D" id="2.30.30.240">
    <property type="entry name" value="PRC-barrel domain"/>
    <property type="match status" value="1"/>
</dbReference>
<dbReference type="EMBL" id="AP014809">
    <property type="protein sequence ID" value="BAU89280.1"/>
    <property type="molecule type" value="Genomic_DNA"/>
</dbReference>
<dbReference type="OrthoDB" id="9788191at2"/>
<keyword evidence="4 5" id="KW-0143">Chaperone</keyword>
<dbReference type="GO" id="GO:0006364">
    <property type="term" value="P:rRNA processing"/>
    <property type="evidence" value="ECO:0007669"/>
    <property type="project" value="UniProtKB-UniRule"/>
</dbReference>
<dbReference type="InterPro" id="IPR056792">
    <property type="entry name" value="PRC_RimM"/>
</dbReference>
<dbReference type="GO" id="GO:0042274">
    <property type="term" value="P:ribosomal small subunit biogenesis"/>
    <property type="evidence" value="ECO:0007669"/>
    <property type="project" value="UniProtKB-UniRule"/>
</dbReference>
<evidence type="ECO:0000256" key="4">
    <source>
        <dbReference type="ARBA" id="ARBA00023186"/>
    </source>
</evidence>
<dbReference type="HAMAP" id="MF_00014">
    <property type="entry name" value="Ribosome_mat_RimM"/>
    <property type="match status" value="1"/>
</dbReference>
<evidence type="ECO:0000256" key="6">
    <source>
        <dbReference type="SAM" id="MobiDB-lite"/>
    </source>
</evidence>
<evidence type="ECO:0000256" key="2">
    <source>
        <dbReference type="ARBA" id="ARBA00022517"/>
    </source>
</evidence>
<keyword evidence="2 5" id="KW-0690">Ribosome biogenesis</keyword>
<dbReference type="SUPFAM" id="SSF50447">
    <property type="entry name" value="Translation proteins"/>
    <property type="match status" value="1"/>
</dbReference>
<dbReference type="GO" id="GO:0043022">
    <property type="term" value="F:ribosome binding"/>
    <property type="evidence" value="ECO:0007669"/>
    <property type="project" value="InterPro"/>
</dbReference>
<dbReference type="PANTHER" id="PTHR33692">
    <property type="entry name" value="RIBOSOME MATURATION FACTOR RIMM"/>
    <property type="match status" value="1"/>
</dbReference>
<comment type="domain">
    <text evidence="5">The PRC barrel domain binds ribosomal protein uS19.</text>
</comment>
<reference evidence="9 10" key="1">
    <citation type="journal article" date="2016" name="Genome Announc.">
        <title>Complete Genome Sequence of Methylobacterium populi P-1M, Isolated from Pink-Pigmented Household Biofilm.</title>
        <authorList>
            <person name="Morohoshi T."/>
            <person name="Ikeda T."/>
        </authorList>
    </citation>
    <scope>NUCLEOTIDE SEQUENCE [LARGE SCALE GENOMIC DNA]</scope>
    <source>
        <strain evidence="9 10">P-1M</strain>
    </source>
</reference>
<feature type="region of interest" description="Disordered" evidence="6">
    <location>
        <begin position="204"/>
        <end position="224"/>
    </location>
</feature>
<dbReference type="PANTHER" id="PTHR33692:SF1">
    <property type="entry name" value="RIBOSOME MATURATION FACTOR RIMM"/>
    <property type="match status" value="1"/>
</dbReference>
<feature type="domain" description="Ribosome maturation factor RimM PRC barrel" evidence="8">
    <location>
        <begin position="143"/>
        <end position="211"/>
    </location>
</feature>
<gene>
    <name evidence="5 9" type="primary">rimM</name>
    <name evidence="9" type="ORF">MPPM_0675</name>
</gene>
<dbReference type="NCBIfam" id="TIGR02273">
    <property type="entry name" value="16S_RimM"/>
    <property type="match status" value="1"/>
</dbReference>
<dbReference type="InterPro" id="IPR011033">
    <property type="entry name" value="PRC_barrel-like_sf"/>
</dbReference>
<keyword evidence="3 5" id="KW-0698">rRNA processing</keyword>
<evidence type="ECO:0000259" key="7">
    <source>
        <dbReference type="Pfam" id="PF01782"/>
    </source>
</evidence>
<feature type="domain" description="RimM N-terminal" evidence="7">
    <location>
        <begin position="48"/>
        <end position="129"/>
    </location>
</feature>
<comment type="similarity">
    <text evidence="5">Belongs to the RimM family.</text>
</comment>
<dbReference type="InterPro" id="IPR036976">
    <property type="entry name" value="RimM_N_sf"/>
</dbReference>
<dbReference type="Pfam" id="PF24986">
    <property type="entry name" value="PRC_RimM"/>
    <property type="match status" value="1"/>
</dbReference>
<proteinExistence type="inferred from homology"/>
<dbReference type="RefSeq" id="WP_096483830.1">
    <property type="nucleotide sequence ID" value="NZ_AP014809.1"/>
</dbReference>
<dbReference type="Gene3D" id="2.40.30.60">
    <property type="entry name" value="RimM"/>
    <property type="match status" value="1"/>
</dbReference>
<comment type="function">
    <text evidence="5">An accessory protein needed during the final step in the assembly of 30S ribosomal subunit, possibly for assembly of the head region. Essential for efficient processing of 16S rRNA. May be needed both before and after RbfA during the maturation of 16S rRNA. It has affinity for free ribosomal 30S subunits but not for 70S ribosomes.</text>
</comment>
<keyword evidence="1 5" id="KW-0963">Cytoplasm</keyword>
<dbReference type="InterPro" id="IPR002676">
    <property type="entry name" value="RimM_N"/>
</dbReference>
<dbReference type="Proteomes" id="UP000218288">
    <property type="component" value="Chromosome"/>
</dbReference>
<protein>
    <recommendedName>
        <fullName evidence="5">Ribosome maturation factor RimM</fullName>
    </recommendedName>
</protein>
<comment type="subcellular location">
    <subcellularLocation>
        <location evidence="5">Cytoplasm</location>
    </subcellularLocation>
</comment>
<accession>A0A160PDI0</accession>
<dbReference type="InterPro" id="IPR009000">
    <property type="entry name" value="Transl_B-barrel_sf"/>
</dbReference>